<dbReference type="PANTHER" id="PTHR31069:SF27">
    <property type="entry name" value="TRANSCRIPTIONAL REGULATOR ALNR"/>
    <property type="match status" value="1"/>
</dbReference>
<sequence>MDASNSCLSSELKRSCEECSSSKVKCSQDKPTCKRCRKQRMACIYAPAKRIGRPRKIRKDESSQPPNVRLLASAASRQGDVGPPPQSISPLSDYSMDQEVLSHGQSGLAPIACFGLDGAAYVCDKTDVAHLATECHFIDLDTIWDTALHPRPYLDSCFDSSDAELGSYGFQGGDCGFVSSVWKQQKTRRTADSQYFYKSKDLQMKEAESALWLIYNEDVQFGTW</sequence>
<dbReference type="PANTHER" id="PTHR31069">
    <property type="entry name" value="OLEATE-ACTIVATED TRANSCRIPTION FACTOR 1-RELATED"/>
    <property type="match status" value="1"/>
</dbReference>
<protein>
    <submittedName>
        <fullName evidence="6">Fungal transcriptional regulatory</fullName>
    </submittedName>
</protein>
<dbReference type="PRINTS" id="PR00755">
    <property type="entry name" value="AFLATOXINBRP"/>
</dbReference>
<organism evidence="6 7">
    <name type="scientific">Cordyceps militaris</name>
    <name type="common">Caterpillar fungus</name>
    <name type="synonym">Clavaria militaris</name>
    <dbReference type="NCBI Taxonomy" id="73501"/>
    <lineage>
        <taxon>Eukaryota</taxon>
        <taxon>Fungi</taxon>
        <taxon>Dikarya</taxon>
        <taxon>Ascomycota</taxon>
        <taxon>Pezizomycotina</taxon>
        <taxon>Sordariomycetes</taxon>
        <taxon>Hypocreomycetidae</taxon>
        <taxon>Hypocreales</taxon>
        <taxon>Cordycipitaceae</taxon>
        <taxon>Cordyceps</taxon>
    </lineage>
</organism>
<dbReference type="Proteomes" id="UP000323067">
    <property type="component" value="Chromosome v"/>
</dbReference>
<dbReference type="InterPro" id="IPR001138">
    <property type="entry name" value="Zn2Cys6_DnaBD"/>
</dbReference>
<evidence type="ECO:0000313" key="7">
    <source>
        <dbReference type="Proteomes" id="UP000323067"/>
    </source>
</evidence>
<feature type="domain" description="Zn(2)-C6 fungal-type" evidence="5">
    <location>
        <begin position="15"/>
        <end position="45"/>
    </location>
</feature>
<keyword evidence="4" id="KW-0539">Nucleus</keyword>
<dbReference type="SUPFAM" id="SSF57701">
    <property type="entry name" value="Zn2/Cys6 DNA-binding domain"/>
    <property type="match status" value="1"/>
</dbReference>
<reference evidence="6 7" key="1">
    <citation type="journal article" date="2017" name="BMC Genomics">
        <title>Chromosome level assembly and secondary metabolite potential of the parasitic fungus Cordyceps militaris.</title>
        <authorList>
            <person name="Kramer G.J."/>
            <person name="Nodwell J.R."/>
        </authorList>
    </citation>
    <scope>NUCLEOTIDE SEQUENCE [LARGE SCALE GENOMIC DNA]</scope>
    <source>
        <strain evidence="6 7">ATCC 34164</strain>
    </source>
</reference>
<evidence type="ECO:0000256" key="2">
    <source>
        <dbReference type="ARBA" id="ARBA00023125"/>
    </source>
</evidence>
<name>A0A2H4SM82_CORMI</name>
<dbReference type="VEuPathDB" id="FungiDB:A9K55_004260"/>
<dbReference type="AlphaFoldDB" id="A0A2H4SM82"/>
<evidence type="ECO:0000256" key="1">
    <source>
        <dbReference type="ARBA" id="ARBA00023015"/>
    </source>
</evidence>
<dbReference type="EMBL" id="CP023325">
    <property type="protein sequence ID" value="ATY64220.1"/>
    <property type="molecule type" value="Genomic_DNA"/>
</dbReference>
<dbReference type="InterPro" id="IPR050675">
    <property type="entry name" value="OAF3"/>
</dbReference>
<evidence type="ECO:0000256" key="3">
    <source>
        <dbReference type="ARBA" id="ARBA00023163"/>
    </source>
</evidence>
<dbReference type="OrthoDB" id="5153209at2759"/>
<accession>A0A2H4SM82</accession>
<dbReference type="PROSITE" id="PS00463">
    <property type="entry name" value="ZN2_CY6_FUNGAL_1"/>
    <property type="match status" value="1"/>
</dbReference>
<dbReference type="GO" id="GO:0008270">
    <property type="term" value="F:zinc ion binding"/>
    <property type="evidence" value="ECO:0007669"/>
    <property type="project" value="InterPro"/>
</dbReference>
<dbReference type="SMART" id="SM00066">
    <property type="entry name" value="GAL4"/>
    <property type="match status" value="1"/>
</dbReference>
<evidence type="ECO:0000259" key="5">
    <source>
        <dbReference type="PROSITE" id="PS50048"/>
    </source>
</evidence>
<dbReference type="PROSITE" id="PS50048">
    <property type="entry name" value="ZN2_CY6_FUNGAL_2"/>
    <property type="match status" value="1"/>
</dbReference>
<gene>
    <name evidence="6" type="ORF">A9K55_004260</name>
</gene>
<dbReference type="Pfam" id="PF00172">
    <property type="entry name" value="Zn_clus"/>
    <property type="match status" value="1"/>
</dbReference>
<keyword evidence="3" id="KW-0804">Transcription</keyword>
<keyword evidence="2" id="KW-0238">DNA-binding</keyword>
<evidence type="ECO:0000313" key="6">
    <source>
        <dbReference type="EMBL" id="ATY64220.1"/>
    </source>
</evidence>
<dbReference type="GO" id="GO:0000981">
    <property type="term" value="F:DNA-binding transcription factor activity, RNA polymerase II-specific"/>
    <property type="evidence" value="ECO:0007669"/>
    <property type="project" value="InterPro"/>
</dbReference>
<keyword evidence="1" id="KW-0805">Transcription regulation</keyword>
<proteinExistence type="predicted"/>
<dbReference type="Gene3D" id="4.10.240.10">
    <property type="entry name" value="Zn(2)-C6 fungal-type DNA-binding domain"/>
    <property type="match status" value="1"/>
</dbReference>
<dbReference type="GO" id="GO:0003677">
    <property type="term" value="F:DNA binding"/>
    <property type="evidence" value="ECO:0007669"/>
    <property type="project" value="UniProtKB-KW"/>
</dbReference>
<evidence type="ECO:0000256" key="4">
    <source>
        <dbReference type="ARBA" id="ARBA00023242"/>
    </source>
</evidence>
<dbReference type="InterPro" id="IPR036864">
    <property type="entry name" value="Zn2-C6_fun-type_DNA-bd_sf"/>
</dbReference>
<dbReference type="VEuPathDB" id="FungiDB:CCM_04408"/>
<dbReference type="CDD" id="cd00067">
    <property type="entry name" value="GAL4"/>
    <property type="match status" value="1"/>
</dbReference>